<reference evidence="24" key="2">
    <citation type="submission" date="2025-08" db="UniProtKB">
        <authorList>
            <consortium name="Ensembl"/>
        </authorList>
    </citation>
    <scope>IDENTIFICATION</scope>
</reference>
<evidence type="ECO:0000256" key="7">
    <source>
        <dbReference type="ARBA" id="ARBA00022695"/>
    </source>
</evidence>
<dbReference type="GO" id="GO:0003964">
    <property type="term" value="F:RNA-directed DNA polymerase activity"/>
    <property type="evidence" value="ECO:0007669"/>
    <property type="project" value="UniProtKB-KW"/>
</dbReference>
<dbReference type="Pfam" id="PF00078">
    <property type="entry name" value="RVT_1"/>
    <property type="match status" value="1"/>
</dbReference>
<keyword evidence="17" id="KW-0238">DNA-binding</keyword>
<evidence type="ECO:0000256" key="15">
    <source>
        <dbReference type="ARBA" id="ARBA00022918"/>
    </source>
</evidence>
<keyword evidence="6" id="KW-0808">Transferase</keyword>
<dbReference type="Gene3D" id="3.30.70.270">
    <property type="match status" value="2"/>
</dbReference>
<comment type="subcellular location">
    <subcellularLocation>
        <location evidence="1">Nucleus</location>
    </subcellularLocation>
</comment>
<evidence type="ECO:0000259" key="21">
    <source>
        <dbReference type="PROSITE" id="PS50013"/>
    </source>
</evidence>
<proteinExistence type="inferred from homology"/>
<dbReference type="InterPro" id="IPR012337">
    <property type="entry name" value="RNaseH-like_sf"/>
</dbReference>
<evidence type="ECO:0000256" key="3">
    <source>
        <dbReference type="ARBA" id="ARBA00012180"/>
    </source>
</evidence>
<dbReference type="InterPro" id="IPR021109">
    <property type="entry name" value="Peptidase_aspartic_dom_sf"/>
</dbReference>
<name>A0AAY4BWU8_9TELE</name>
<evidence type="ECO:0000313" key="24">
    <source>
        <dbReference type="Ensembl" id="ENSDCDP00010025338.1"/>
    </source>
</evidence>
<dbReference type="CDD" id="cd01647">
    <property type="entry name" value="RT_LTR"/>
    <property type="match status" value="1"/>
</dbReference>
<keyword evidence="10" id="KW-0064">Aspartyl protease</keyword>
<dbReference type="FunFam" id="3.10.20.370:FF:000003">
    <property type="entry name" value="Transposon Tf2-6 polyprotein"/>
    <property type="match status" value="1"/>
</dbReference>
<dbReference type="FunFam" id="3.30.70.270:FF:000020">
    <property type="entry name" value="Transposon Tf2-6 polyprotein-like Protein"/>
    <property type="match status" value="1"/>
</dbReference>
<evidence type="ECO:0000256" key="2">
    <source>
        <dbReference type="ARBA" id="ARBA00010879"/>
    </source>
</evidence>
<evidence type="ECO:0000256" key="18">
    <source>
        <dbReference type="ARBA" id="ARBA00023172"/>
    </source>
</evidence>
<dbReference type="InterPro" id="IPR043502">
    <property type="entry name" value="DNA/RNA_pol_sf"/>
</dbReference>
<dbReference type="Pfam" id="PF03732">
    <property type="entry name" value="Retrotrans_gag"/>
    <property type="match status" value="1"/>
</dbReference>
<keyword evidence="18" id="KW-0233">DNA recombination</keyword>
<keyword evidence="5" id="KW-0645">Protease</keyword>
<dbReference type="InterPro" id="IPR023780">
    <property type="entry name" value="Chromo_domain"/>
</dbReference>
<keyword evidence="25" id="KW-1185">Reference proteome</keyword>
<keyword evidence="9" id="KW-0479">Metal-binding</keyword>
<keyword evidence="13" id="KW-0460">Magnesium</keyword>
<dbReference type="GO" id="GO:0006310">
    <property type="term" value="P:DNA recombination"/>
    <property type="evidence" value="ECO:0007669"/>
    <property type="project" value="UniProtKB-KW"/>
</dbReference>
<dbReference type="EC" id="2.7.7.49" evidence="4"/>
<dbReference type="GO" id="GO:0004190">
    <property type="term" value="F:aspartic-type endopeptidase activity"/>
    <property type="evidence" value="ECO:0007669"/>
    <property type="project" value="UniProtKB-KW"/>
</dbReference>
<evidence type="ECO:0000256" key="10">
    <source>
        <dbReference type="ARBA" id="ARBA00022750"/>
    </source>
</evidence>
<dbReference type="GO" id="GO:0004523">
    <property type="term" value="F:RNA-DNA hybrid ribonuclease activity"/>
    <property type="evidence" value="ECO:0007669"/>
    <property type="project" value="UniProtKB-EC"/>
</dbReference>
<dbReference type="SUPFAM" id="SSF56672">
    <property type="entry name" value="DNA/RNA polymerases"/>
    <property type="match status" value="1"/>
</dbReference>
<evidence type="ECO:0000256" key="19">
    <source>
        <dbReference type="ARBA" id="ARBA00039658"/>
    </source>
</evidence>
<feature type="domain" description="Reverse transcriptase" evidence="22">
    <location>
        <begin position="556"/>
        <end position="735"/>
    </location>
</feature>
<feature type="region of interest" description="Disordered" evidence="20">
    <location>
        <begin position="1424"/>
        <end position="1445"/>
    </location>
</feature>
<dbReference type="InterPro" id="IPR050951">
    <property type="entry name" value="Retrovirus_Pol_polyprotein"/>
</dbReference>
<evidence type="ECO:0000256" key="8">
    <source>
        <dbReference type="ARBA" id="ARBA00022722"/>
    </source>
</evidence>
<dbReference type="InterPro" id="IPR041588">
    <property type="entry name" value="Integrase_H2C2"/>
</dbReference>
<dbReference type="Ensembl" id="ENSDCDT00010031418.1">
    <property type="protein sequence ID" value="ENSDCDP00010025338.1"/>
    <property type="gene ID" value="ENSDCDG00010016138.1"/>
</dbReference>
<dbReference type="GO" id="GO:0015074">
    <property type="term" value="P:DNA integration"/>
    <property type="evidence" value="ECO:0007669"/>
    <property type="project" value="UniProtKB-KW"/>
</dbReference>
<dbReference type="Pfam" id="PF17917">
    <property type="entry name" value="RT_RNaseH"/>
    <property type="match status" value="1"/>
</dbReference>
<dbReference type="Gene3D" id="3.30.420.10">
    <property type="entry name" value="Ribonuclease H-like superfamily/Ribonuclease H"/>
    <property type="match status" value="1"/>
</dbReference>
<dbReference type="FunFam" id="3.30.420.10:FF:000032">
    <property type="entry name" value="Retrovirus-related Pol polyprotein from transposon 297-like Protein"/>
    <property type="match status" value="1"/>
</dbReference>
<dbReference type="SMART" id="SM00298">
    <property type="entry name" value="CHROMO"/>
    <property type="match status" value="1"/>
</dbReference>
<dbReference type="SUPFAM" id="SSF50630">
    <property type="entry name" value="Acid proteases"/>
    <property type="match status" value="1"/>
</dbReference>
<dbReference type="GO" id="GO:0006508">
    <property type="term" value="P:proteolysis"/>
    <property type="evidence" value="ECO:0007669"/>
    <property type="project" value="UniProtKB-KW"/>
</dbReference>
<dbReference type="Pfam" id="PF17921">
    <property type="entry name" value="Integrase_H2C2"/>
    <property type="match status" value="1"/>
</dbReference>
<reference evidence="24 25" key="1">
    <citation type="submission" date="2020-06" db="EMBL/GenBank/DDBJ databases">
        <authorList>
            <consortium name="Wellcome Sanger Institute Data Sharing"/>
        </authorList>
    </citation>
    <scope>NUCLEOTIDE SEQUENCE [LARGE SCALE GENOMIC DNA]</scope>
</reference>
<evidence type="ECO:0000313" key="25">
    <source>
        <dbReference type="Proteomes" id="UP000694580"/>
    </source>
</evidence>
<evidence type="ECO:0000256" key="9">
    <source>
        <dbReference type="ARBA" id="ARBA00022723"/>
    </source>
</evidence>
<protein>
    <recommendedName>
        <fullName evidence="19">Gypsy retrotransposon integrase-like protein 1</fullName>
        <ecNumber evidence="4">2.7.7.49</ecNumber>
        <ecNumber evidence="3">3.1.26.4</ecNumber>
    </recommendedName>
</protein>
<dbReference type="Pfam" id="PF24626">
    <property type="entry name" value="SH3_Tf2-1"/>
    <property type="match status" value="1"/>
</dbReference>
<evidence type="ECO:0000256" key="20">
    <source>
        <dbReference type="SAM" id="MobiDB-lite"/>
    </source>
</evidence>
<dbReference type="SUPFAM" id="SSF53098">
    <property type="entry name" value="Ribonuclease H-like"/>
    <property type="match status" value="1"/>
</dbReference>
<dbReference type="GO" id="GO:0003887">
    <property type="term" value="F:DNA-directed DNA polymerase activity"/>
    <property type="evidence" value="ECO:0007669"/>
    <property type="project" value="UniProtKB-KW"/>
</dbReference>
<dbReference type="PANTHER" id="PTHR37984:SF5">
    <property type="entry name" value="PROTEIN NYNRIN-LIKE"/>
    <property type="match status" value="1"/>
</dbReference>
<evidence type="ECO:0000259" key="22">
    <source>
        <dbReference type="PROSITE" id="PS50878"/>
    </source>
</evidence>
<keyword evidence="7" id="KW-0548">Nucleotidyltransferase</keyword>
<dbReference type="Gene3D" id="1.10.340.70">
    <property type="match status" value="1"/>
</dbReference>
<dbReference type="Gene3D" id="2.40.70.10">
    <property type="entry name" value="Acid Proteases"/>
    <property type="match status" value="1"/>
</dbReference>
<dbReference type="PROSITE" id="PS50994">
    <property type="entry name" value="INTEGRASE"/>
    <property type="match status" value="1"/>
</dbReference>
<evidence type="ECO:0000259" key="23">
    <source>
        <dbReference type="PROSITE" id="PS50994"/>
    </source>
</evidence>
<evidence type="ECO:0000256" key="14">
    <source>
        <dbReference type="ARBA" id="ARBA00022908"/>
    </source>
</evidence>
<comment type="similarity">
    <text evidence="2">Belongs to the beta type-B retroviral polymerase family. HERV class-II K(HML-2) pol subfamily.</text>
</comment>
<dbReference type="GO" id="GO:0005634">
    <property type="term" value="C:nucleus"/>
    <property type="evidence" value="ECO:0007669"/>
    <property type="project" value="UniProtKB-SubCell"/>
</dbReference>
<evidence type="ECO:0000256" key="13">
    <source>
        <dbReference type="ARBA" id="ARBA00022842"/>
    </source>
</evidence>
<evidence type="ECO:0000256" key="16">
    <source>
        <dbReference type="ARBA" id="ARBA00022932"/>
    </source>
</evidence>
<evidence type="ECO:0000256" key="11">
    <source>
        <dbReference type="ARBA" id="ARBA00022759"/>
    </source>
</evidence>
<accession>A0AAY4BWU8</accession>
<dbReference type="GO" id="GO:0003677">
    <property type="term" value="F:DNA binding"/>
    <property type="evidence" value="ECO:0007669"/>
    <property type="project" value="UniProtKB-KW"/>
</dbReference>
<feature type="domain" description="Chromo" evidence="21">
    <location>
        <begin position="1377"/>
        <end position="1435"/>
    </location>
</feature>
<dbReference type="PANTHER" id="PTHR37984">
    <property type="entry name" value="PROTEIN CBG26694"/>
    <property type="match status" value="1"/>
</dbReference>
<keyword evidence="16" id="KW-0239">DNA-directed DNA polymerase</keyword>
<dbReference type="InterPro" id="IPR016197">
    <property type="entry name" value="Chromo-like_dom_sf"/>
</dbReference>
<dbReference type="InterPro" id="IPR056924">
    <property type="entry name" value="SH3_Tf2-1"/>
</dbReference>
<dbReference type="InterPro" id="IPR000477">
    <property type="entry name" value="RT_dom"/>
</dbReference>
<dbReference type="PROSITE" id="PS50878">
    <property type="entry name" value="RT_POL"/>
    <property type="match status" value="1"/>
</dbReference>
<gene>
    <name evidence="24" type="primary">KCNH2</name>
</gene>
<dbReference type="SUPFAM" id="SSF54160">
    <property type="entry name" value="Chromo domain-like"/>
    <property type="match status" value="1"/>
</dbReference>
<dbReference type="InterPro" id="IPR000953">
    <property type="entry name" value="Chromo/chromo_shadow_dom"/>
</dbReference>
<dbReference type="Pfam" id="PF00385">
    <property type="entry name" value="Chromo"/>
    <property type="match status" value="1"/>
</dbReference>
<dbReference type="EC" id="3.1.26.4" evidence="3"/>
<reference evidence="24" key="3">
    <citation type="submission" date="2025-09" db="UniProtKB">
        <authorList>
            <consortium name="Ensembl"/>
        </authorList>
    </citation>
    <scope>IDENTIFICATION</scope>
</reference>
<dbReference type="InterPro" id="IPR001584">
    <property type="entry name" value="Integrase_cat-core"/>
</dbReference>
<dbReference type="GO" id="GO:0046872">
    <property type="term" value="F:metal ion binding"/>
    <property type="evidence" value="ECO:0007669"/>
    <property type="project" value="UniProtKB-KW"/>
</dbReference>
<keyword evidence="8" id="KW-0540">Nuclease</keyword>
<keyword evidence="15" id="KW-0695">RNA-directed DNA polymerase</keyword>
<sequence length="1445" mass="161035">MPSIAFPVHQIFQATAPLTHVQEVTDLVQYRPKRSGVTTTIACVFQPPAVLSAFGSIPHATRAYLSHDCLCGYTPDRMSEPVVDPAEFERVKAEVTYLRGIIDAQATTINTLKDSILQLSTSMTVLQRQLSGATAGPRIALPDKWNGVDGRPDGLLATLDMIFECYSSHYETSRAKVALLTSLLSGRAQEWAAALYNAKSPICNDYFLFSEELRKTFVPASGEKAPDSQLLHLRQGSFSVCHYASEFRTLSAKLSWGDDALRALFIEGLADHIRDEMTGKEAPQTLDAAVDLALRGARPPLERGPLRILRLFGTSPSPVLSPSGKRHSQVGVGGALPGTSTHIVSSRFSLRVTFQLGHKRVELEALLDSGAADNFIDQGLASQLGISLEAVTRFIPVTSVDGHPLQPYPVQSQTQPVLMSIGLHSEHIHFLVISAPSSPLILGYPWLQLHDPHVLWSENRILDWGPACRQHCLLPRTSTCSRESPAPPPADIESIPASYRDLAEVFSKQRASTLPPHRPYDVAIDLLPGAVLPRGRLFSLSPAENRAMEDYIAEALQQGFIRPSTSPAAAGFFFVKKKEGGLRPCIDYRGLNKATVKNRHPLPLLSTALDSLSRASIFTKLDLRSAYNLVRVREGDEWKTAFITPTGHWEYLVMPFGLCNAPAVFQHFINDVLRDMLGRWVFAYLDDILVYSQNEQDHVLHVRAVLKRLLAHQLYCKLEKCAFHQRSTAFLGYTISTQGVAMDPQKVKAVTKWPQPTSLKQLQSFLGFANFYRRFIRGFSSVVAPLTTLTKPAHQPRPFLLPPEALRAFHHLISLFTSAPILRHPDPAEQFVVEVDASDVGAGAVLSQRGPDRKLHPCCFFSRKFSPTQQRYGVGDRELLAIKWALEEWRHWLQGAVEPFLIWTDHQNLIHIRSAKQLNPRQARWALFFESFDFQLAYRPGSKNTKADALSRQFSSSVPDPDPDPIIPAERIVAPLRWPLEDSIRRALPGEPSPPETPPGRLYVPSCCRQEALLWAHSSPLSGHPGPARTLRLLQRALWWPSMRRDVREFTSACETCARSKSSPSPPVGDLRPLPVPRRPWSHVGLDFVTGLPPVDGKDTILTIVDRFSKAVHLVALSGLPSAKTTAELLLEHVVRLHGFPTDVVSDRGPQFVAGFWKAFCRLIGATRSLSSGYHPQSNGQAERANQQLGRFLRCFVSSQPRLWPRFLLWAELSHNLHSSSATGLSPFEVCFGYSPPLFAHQEAEVDVPAAQDLVRRCRSAWIKARTAITRANSDYIRQHRRRHRPGRSFQPGDQVWLSTRHLRLHTDSKKLTPRFVGPYPVTAQINPVAYRLRLPSSLKVHPVFHISQLKPYVSSPLVPPSAPPPAPRIIDGGPAFTVRRILDSRPRGRGFQYLVDWEGYGPEERSWVPSRFILDPDLISAFHRRQPSRPGPSGAGRRGGGPVR</sequence>
<feature type="domain" description="Integrase catalytic" evidence="23">
    <location>
        <begin position="1076"/>
        <end position="1235"/>
    </location>
</feature>
<dbReference type="Gene3D" id="2.40.50.40">
    <property type="match status" value="1"/>
</dbReference>
<keyword evidence="11" id="KW-0255">Endonuclease</keyword>
<dbReference type="InterPro" id="IPR041373">
    <property type="entry name" value="RT_RNaseH"/>
</dbReference>
<dbReference type="InterPro" id="IPR005162">
    <property type="entry name" value="Retrotrans_gag_dom"/>
</dbReference>
<evidence type="ECO:0000256" key="6">
    <source>
        <dbReference type="ARBA" id="ARBA00022679"/>
    </source>
</evidence>
<dbReference type="GeneTree" id="ENSGT01060000248608"/>
<evidence type="ECO:0000256" key="1">
    <source>
        <dbReference type="ARBA" id="ARBA00004123"/>
    </source>
</evidence>
<dbReference type="Gene3D" id="3.10.10.10">
    <property type="entry name" value="HIV Type 1 Reverse Transcriptase, subunit A, domain 1"/>
    <property type="match status" value="1"/>
</dbReference>
<evidence type="ECO:0000256" key="12">
    <source>
        <dbReference type="ARBA" id="ARBA00022801"/>
    </source>
</evidence>
<evidence type="ECO:0000256" key="5">
    <source>
        <dbReference type="ARBA" id="ARBA00022670"/>
    </source>
</evidence>
<feature type="compositionally biased region" description="Gly residues" evidence="20">
    <location>
        <begin position="1434"/>
        <end position="1445"/>
    </location>
</feature>
<dbReference type="InterPro" id="IPR036397">
    <property type="entry name" value="RNaseH_sf"/>
</dbReference>
<dbReference type="Proteomes" id="UP000694580">
    <property type="component" value="Chromosome 2"/>
</dbReference>
<dbReference type="FunFam" id="1.10.340.70:FF:000001">
    <property type="entry name" value="Retrovirus-related Pol polyprotein from transposon gypsy-like Protein"/>
    <property type="match status" value="1"/>
</dbReference>
<keyword evidence="14" id="KW-0229">DNA integration</keyword>
<organism evidence="24 25">
    <name type="scientific">Denticeps clupeoides</name>
    <name type="common">denticle herring</name>
    <dbReference type="NCBI Taxonomy" id="299321"/>
    <lineage>
        <taxon>Eukaryota</taxon>
        <taxon>Metazoa</taxon>
        <taxon>Chordata</taxon>
        <taxon>Craniata</taxon>
        <taxon>Vertebrata</taxon>
        <taxon>Euteleostomi</taxon>
        <taxon>Actinopterygii</taxon>
        <taxon>Neopterygii</taxon>
        <taxon>Teleostei</taxon>
        <taxon>Clupei</taxon>
        <taxon>Clupeiformes</taxon>
        <taxon>Denticipitoidei</taxon>
        <taxon>Denticipitidae</taxon>
        <taxon>Denticeps</taxon>
    </lineage>
</organism>
<evidence type="ECO:0000256" key="17">
    <source>
        <dbReference type="ARBA" id="ARBA00023125"/>
    </source>
</evidence>
<dbReference type="CDD" id="cd00303">
    <property type="entry name" value="retropepsin_like"/>
    <property type="match status" value="1"/>
</dbReference>
<dbReference type="CDD" id="cd09274">
    <property type="entry name" value="RNase_HI_RT_Ty3"/>
    <property type="match status" value="1"/>
</dbReference>
<dbReference type="PROSITE" id="PS50013">
    <property type="entry name" value="CHROMO_2"/>
    <property type="match status" value="1"/>
</dbReference>
<keyword evidence="12" id="KW-0378">Hydrolase</keyword>
<dbReference type="InterPro" id="IPR043128">
    <property type="entry name" value="Rev_trsase/Diguanyl_cyclase"/>
</dbReference>
<evidence type="ECO:0000256" key="4">
    <source>
        <dbReference type="ARBA" id="ARBA00012493"/>
    </source>
</evidence>
<dbReference type="Pfam" id="PF00665">
    <property type="entry name" value="rve"/>
    <property type="match status" value="1"/>
</dbReference>